<dbReference type="EMBL" id="JANAVB010040018">
    <property type="protein sequence ID" value="KAJ6799078.1"/>
    <property type="molecule type" value="Genomic_DNA"/>
</dbReference>
<dbReference type="Proteomes" id="UP001140949">
    <property type="component" value="Unassembled WGS sequence"/>
</dbReference>
<evidence type="ECO:0000313" key="3">
    <source>
        <dbReference type="Proteomes" id="UP001140949"/>
    </source>
</evidence>
<keyword evidence="3" id="KW-1185">Reference proteome</keyword>
<organism evidence="2 3">
    <name type="scientific">Iris pallida</name>
    <name type="common">Sweet iris</name>
    <dbReference type="NCBI Taxonomy" id="29817"/>
    <lineage>
        <taxon>Eukaryota</taxon>
        <taxon>Viridiplantae</taxon>
        <taxon>Streptophyta</taxon>
        <taxon>Embryophyta</taxon>
        <taxon>Tracheophyta</taxon>
        <taxon>Spermatophyta</taxon>
        <taxon>Magnoliopsida</taxon>
        <taxon>Liliopsida</taxon>
        <taxon>Asparagales</taxon>
        <taxon>Iridaceae</taxon>
        <taxon>Iridoideae</taxon>
        <taxon>Irideae</taxon>
        <taxon>Iris</taxon>
    </lineage>
</organism>
<sequence length="203" mass="22534">MIIQTTTTKLNEHTPAYLRHLPAVSHCSIASVRPVISMPTPKQRVRPRRCLGRNQPDQPLVFPTPATPHLASWRPCQTRAGRAARPRARLPEPERRRDPGLSPPPRAPHTSLVETPCRRAPLHLLASTRPSPVTSSAEPGLIPFASLAGSRRHRVHESEDSFLSARAPLRCPQLRSPPQLRSSWPPRAGVLPERRAPSIVPHL</sequence>
<name>A0AAX6E4W3_IRIPA</name>
<comment type="caution">
    <text evidence="2">The sequence shown here is derived from an EMBL/GenBank/DDBJ whole genome shotgun (WGS) entry which is preliminary data.</text>
</comment>
<protein>
    <submittedName>
        <fullName evidence="2">Formin-like protein 3 isoform X2</fullName>
    </submittedName>
</protein>
<dbReference type="AlphaFoldDB" id="A0AAX6E4W3"/>
<proteinExistence type="predicted"/>
<evidence type="ECO:0000256" key="1">
    <source>
        <dbReference type="SAM" id="MobiDB-lite"/>
    </source>
</evidence>
<feature type="region of interest" description="Disordered" evidence="1">
    <location>
        <begin position="40"/>
        <end position="114"/>
    </location>
</feature>
<feature type="compositionally biased region" description="Basic and acidic residues" evidence="1">
    <location>
        <begin position="89"/>
        <end position="99"/>
    </location>
</feature>
<reference evidence="2" key="1">
    <citation type="journal article" date="2023" name="GigaByte">
        <title>Genome assembly of the bearded iris, Iris pallida Lam.</title>
        <authorList>
            <person name="Bruccoleri R.E."/>
            <person name="Oakeley E.J."/>
            <person name="Faust A.M.E."/>
            <person name="Altorfer M."/>
            <person name="Dessus-Babus S."/>
            <person name="Burckhardt D."/>
            <person name="Oertli M."/>
            <person name="Naumann U."/>
            <person name="Petersen F."/>
            <person name="Wong J."/>
        </authorList>
    </citation>
    <scope>NUCLEOTIDE SEQUENCE</scope>
    <source>
        <strain evidence="2">GSM-AAB239-AS_SAM_17_03QT</strain>
    </source>
</reference>
<evidence type="ECO:0000313" key="2">
    <source>
        <dbReference type="EMBL" id="KAJ6799078.1"/>
    </source>
</evidence>
<accession>A0AAX6E4W3</accession>
<reference evidence="2" key="2">
    <citation type="submission" date="2023-04" db="EMBL/GenBank/DDBJ databases">
        <authorList>
            <person name="Bruccoleri R.E."/>
            <person name="Oakeley E.J."/>
            <person name="Faust A.-M."/>
            <person name="Dessus-Babus S."/>
            <person name="Altorfer M."/>
            <person name="Burckhardt D."/>
            <person name="Oertli M."/>
            <person name="Naumann U."/>
            <person name="Petersen F."/>
            <person name="Wong J."/>
        </authorList>
    </citation>
    <scope>NUCLEOTIDE SEQUENCE</scope>
    <source>
        <strain evidence="2">GSM-AAB239-AS_SAM_17_03QT</strain>
        <tissue evidence="2">Leaf</tissue>
    </source>
</reference>
<feature type="region of interest" description="Disordered" evidence="1">
    <location>
        <begin position="173"/>
        <end position="203"/>
    </location>
</feature>
<gene>
    <name evidence="2" type="ORF">M6B38_209240</name>
</gene>